<proteinExistence type="predicted"/>
<dbReference type="Proteomes" id="UP000318833">
    <property type="component" value="Unassembled WGS sequence"/>
</dbReference>
<reference evidence="1 2" key="1">
    <citation type="submission" date="2019-07" db="EMBL/GenBank/DDBJ databases">
        <title>The draft genome sequence of Aquimarina algiphila M91.</title>
        <authorList>
            <person name="Meng X."/>
        </authorList>
    </citation>
    <scope>NUCLEOTIDE SEQUENCE [LARGE SCALE GENOMIC DNA]</scope>
    <source>
        <strain evidence="1 2">M91</strain>
    </source>
</reference>
<dbReference type="EMBL" id="VLNR01000046">
    <property type="protein sequence ID" value="TSE06411.1"/>
    <property type="molecule type" value="Genomic_DNA"/>
</dbReference>
<protein>
    <recommendedName>
        <fullName evidence="3">Lipoprotein</fullName>
    </recommendedName>
</protein>
<evidence type="ECO:0008006" key="3">
    <source>
        <dbReference type="Google" id="ProtNLM"/>
    </source>
</evidence>
<evidence type="ECO:0000313" key="1">
    <source>
        <dbReference type="EMBL" id="TSE06411.1"/>
    </source>
</evidence>
<dbReference type="RefSeq" id="WP_143917643.1">
    <property type="nucleotide sequence ID" value="NZ_CANMIK010000057.1"/>
</dbReference>
<keyword evidence="2" id="KW-1185">Reference proteome</keyword>
<evidence type="ECO:0000313" key="2">
    <source>
        <dbReference type="Proteomes" id="UP000318833"/>
    </source>
</evidence>
<dbReference type="PROSITE" id="PS51257">
    <property type="entry name" value="PROKAR_LIPOPROTEIN"/>
    <property type="match status" value="1"/>
</dbReference>
<name>A0A554VGA9_9FLAO</name>
<dbReference type="AlphaFoldDB" id="A0A554VGA9"/>
<accession>A0A554VGA9</accession>
<sequence>MKTNHVVFIILLGLVMACQKEETPNTLEQQDLTLNWKTVNPEKVFGNPEDGFNISKDALKQALSLPNVSTVRFILEVEDEQLQIRVAGVNSNGDITKGVLAKPVSVQKEVHKLFTEKSKQFETTALSKAVASHVLQPGDAVDFVLTWQQKIKGKSLQETVAYDGERIQYFSMPAEAIEHMLESRSKSINLVWGVNPKGKFTTVFLPEFTEGKALLKSGEFIYEYSKPCPPTCTPPE</sequence>
<organism evidence="1 2">
    <name type="scientific">Aquimarina algiphila</name>
    <dbReference type="NCBI Taxonomy" id="2047982"/>
    <lineage>
        <taxon>Bacteria</taxon>
        <taxon>Pseudomonadati</taxon>
        <taxon>Bacteroidota</taxon>
        <taxon>Flavobacteriia</taxon>
        <taxon>Flavobacteriales</taxon>
        <taxon>Flavobacteriaceae</taxon>
        <taxon>Aquimarina</taxon>
    </lineage>
</organism>
<gene>
    <name evidence="1" type="ORF">FOF46_19835</name>
</gene>
<dbReference type="OrthoDB" id="1159218at2"/>
<comment type="caution">
    <text evidence="1">The sequence shown here is derived from an EMBL/GenBank/DDBJ whole genome shotgun (WGS) entry which is preliminary data.</text>
</comment>